<evidence type="ECO:0000313" key="3">
    <source>
        <dbReference type="Proteomes" id="UP001432075"/>
    </source>
</evidence>
<dbReference type="Proteomes" id="UP001432075">
    <property type="component" value="Chromosome"/>
</dbReference>
<dbReference type="Pfam" id="PF00550">
    <property type="entry name" value="PP-binding"/>
    <property type="match status" value="1"/>
</dbReference>
<dbReference type="InterPro" id="IPR036736">
    <property type="entry name" value="ACP-like_sf"/>
</dbReference>
<gene>
    <name evidence="2" type="ORF">OHU17_34205</name>
</gene>
<keyword evidence="3" id="KW-1185">Reference proteome</keyword>
<dbReference type="RefSeq" id="WP_328777280.1">
    <property type="nucleotide sequence ID" value="NZ_CP108057.1"/>
</dbReference>
<dbReference type="PROSITE" id="PS50075">
    <property type="entry name" value="CARRIER"/>
    <property type="match status" value="1"/>
</dbReference>
<reference evidence="2" key="1">
    <citation type="submission" date="2022-10" db="EMBL/GenBank/DDBJ databases">
        <title>The complete genomes of actinobacterial strains from the NBC collection.</title>
        <authorList>
            <person name="Joergensen T.S."/>
            <person name="Alvarez Arevalo M."/>
            <person name="Sterndorff E.B."/>
            <person name="Faurdal D."/>
            <person name="Vuksanovic O."/>
            <person name="Mourched A.-S."/>
            <person name="Charusanti P."/>
            <person name="Shaw S."/>
            <person name="Blin K."/>
            <person name="Weber T."/>
        </authorList>
    </citation>
    <scope>NUCLEOTIDE SEQUENCE</scope>
    <source>
        <strain evidence="2">NBC_00283</strain>
    </source>
</reference>
<dbReference type="EMBL" id="CP108057">
    <property type="protein sequence ID" value="WUO50489.1"/>
    <property type="molecule type" value="Genomic_DNA"/>
</dbReference>
<protein>
    <submittedName>
        <fullName evidence="2">Acyl carrier protein</fullName>
    </submittedName>
</protein>
<proteinExistence type="predicted"/>
<name>A0ABZ1RX99_9ACTN</name>
<organism evidence="2 3">
    <name type="scientific">Streptomyces goshikiensis</name>
    <dbReference type="NCBI Taxonomy" id="1942"/>
    <lineage>
        <taxon>Bacteria</taxon>
        <taxon>Bacillati</taxon>
        <taxon>Actinomycetota</taxon>
        <taxon>Actinomycetes</taxon>
        <taxon>Kitasatosporales</taxon>
        <taxon>Streptomycetaceae</taxon>
        <taxon>Streptomyces</taxon>
    </lineage>
</organism>
<dbReference type="InterPro" id="IPR009081">
    <property type="entry name" value="PP-bd_ACP"/>
</dbReference>
<feature type="domain" description="Carrier" evidence="1">
    <location>
        <begin position="1"/>
        <end position="73"/>
    </location>
</feature>
<sequence>MYDILVSILTDKFQVRPGLISPEATPTVLGLDSLFAVELALVLEGDPGLPISFDELAGASTLAEIAQLMQDKQDVPV</sequence>
<evidence type="ECO:0000313" key="2">
    <source>
        <dbReference type="EMBL" id="WUO50489.1"/>
    </source>
</evidence>
<evidence type="ECO:0000259" key="1">
    <source>
        <dbReference type="PROSITE" id="PS50075"/>
    </source>
</evidence>
<accession>A0ABZ1RX99</accession>
<dbReference type="SUPFAM" id="SSF47336">
    <property type="entry name" value="ACP-like"/>
    <property type="match status" value="1"/>
</dbReference>
<dbReference type="Gene3D" id="1.10.1200.10">
    <property type="entry name" value="ACP-like"/>
    <property type="match status" value="1"/>
</dbReference>